<protein>
    <recommendedName>
        <fullName evidence="9">Leucine--tRNA ligase</fullName>
        <ecNumber evidence="9">6.1.1.4</ecNumber>
    </recommendedName>
    <alternativeName>
        <fullName evidence="9">Leucyl-tRNA synthetase</fullName>
        <shortName evidence="9">LeuRS</shortName>
    </alternativeName>
</protein>
<comment type="subcellular location">
    <subcellularLocation>
        <location evidence="9">Cytoplasm</location>
    </subcellularLocation>
</comment>
<keyword evidence="4 9" id="KW-0547">Nucleotide-binding</keyword>
<dbReference type="InterPro" id="IPR001412">
    <property type="entry name" value="aa-tRNA-synth_I_CS"/>
</dbReference>
<dbReference type="Gene3D" id="3.40.50.620">
    <property type="entry name" value="HUPs"/>
    <property type="match status" value="2"/>
</dbReference>
<dbReference type="InterPro" id="IPR009008">
    <property type="entry name" value="Val/Leu/Ile-tRNA-synth_edit"/>
</dbReference>
<dbReference type="InterPro" id="IPR013155">
    <property type="entry name" value="M/V/L/I-tRNA-synth_anticd-bd"/>
</dbReference>
<dbReference type="PANTHER" id="PTHR43740">
    <property type="entry name" value="LEUCYL-TRNA SYNTHETASE"/>
    <property type="match status" value="1"/>
</dbReference>
<dbReference type="RefSeq" id="WP_177962436.1">
    <property type="nucleotide sequence ID" value="NZ_JBBMEX010000006.1"/>
</dbReference>
<keyword evidence="5 9" id="KW-0067">ATP-binding</keyword>
<evidence type="ECO:0000256" key="3">
    <source>
        <dbReference type="ARBA" id="ARBA00022598"/>
    </source>
</evidence>
<dbReference type="Gene3D" id="1.10.730.10">
    <property type="entry name" value="Isoleucyl-tRNA Synthetase, Domain 1"/>
    <property type="match status" value="1"/>
</dbReference>
<dbReference type="CDD" id="cd00812">
    <property type="entry name" value="LeuRS_core"/>
    <property type="match status" value="1"/>
</dbReference>
<sequence>MSVKGTPYNHRAIEQKWQKIWDDEKAFAATDDYSKPKYYALVEFPYPSGQGLHVGHPRPYTALDIVARKRRMQGYNVLYPMGWDAFGLPTENYAIKNKIHPRIVTENNVKHFKQQLHSLGYSFDWDREINTTDPQYYKWTQWIFLKLFKEGLAYKSEMPINWCTSCKVGLANEEVVNGVCERCGSPVVRKVKSQWMLKITDYAEKLLEGLEDVDYIERVKVSQKNWIGKSQGAEVEFQVAGKEEKLTVYTTRPDTLFGATYMVVSPEHPMLDKYKEDIKNWDAIQDYREQAAKKSDFERSELAKEKTGVAIDGLSAINPVNEKEIPIWVSDYVLMSYGTGAIMAVPAHDTRDWEFAKKFDLPIIEVVAGGENVQEEAYTEVASGKLINSGFLDGLEVAEAKKKMIAFLEEKGIGKSKTNFKLRDWVFSRQRYWGEPIPIVKCEKCGYVPLPESELPLELPDVDSYMPTDNGESPLAAMTDWVNTTCPCCGGPAQRETDTMPQWAGSSWYFLRYTDPKNTEALASKEALKYWLPVDWYNGGMEHTTLHLLYSRFWHRFLYDQGVVPTKEPYQKRTSHGMILGENGEKMSKSRGNVVNPDDIVMDYGADTLRTYEMFIGAFDLSASWSENGVKGCRRFLDRVWKLQEILVDGNEYRSAFETKMHQTIQKVSSDFENLKYNTAIAAMMSLLNDFYKEGSINRAEFKTFLILLNPVAPHITEEIWENCGYEGRVYAQTWPEFDEAKTVEDTIELPVQINGKTRAVVTLPADVDKDTAIAAGKELIADKLTGTIVKEIYVPGRIINIVQK</sequence>
<dbReference type="InterPro" id="IPR002300">
    <property type="entry name" value="aa-tRNA-synth_Ia"/>
</dbReference>
<dbReference type="InterPro" id="IPR015413">
    <property type="entry name" value="Methionyl/Leucyl_tRNA_Synth"/>
</dbReference>
<feature type="domain" description="Methionyl/Leucyl tRNA synthetase" evidence="13">
    <location>
        <begin position="44"/>
        <end position="188"/>
    </location>
</feature>
<feature type="domain" description="Methionyl/Valyl/Leucyl/Isoleucyl-tRNA synthetase anticodon-binding" evidence="12">
    <location>
        <begin position="657"/>
        <end position="771"/>
    </location>
</feature>
<dbReference type="PANTHER" id="PTHR43740:SF2">
    <property type="entry name" value="LEUCINE--TRNA LIGASE, MITOCHONDRIAL"/>
    <property type="match status" value="1"/>
</dbReference>
<dbReference type="Pfam" id="PF09334">
    <property type="entry name" value="tRNA-synt_1g"/>
    <property type="match status" value="1"/>
</dbReference>
<feature type="domain" description="Leucyl-tRNA synthetase editing" evidence="14">
    <location>
        <begin position="224"/>
        <end position="408"/>
    </location>
</feature>
<keyword evidence="16" id="KW-1185">Reference proteome</keyword>
<evidence type="ECO:0000259" key="13">
    <source>
        <dbReference type="Pfam" id="PF09334"/>
    </source>
</evidence>
<comment type="caution">
    <text evidence="9">Lacks conserved residue(s) required for the propagation of feature annotation.</text>
</comment>
<dbReference type="GO" id="GO:0004823">
    <property type="term" value="F:leucine-tRNA ligase activity"/>
    <property type="evidence" value="ECO:0007669"/>
    <property type="project" value="UniProtKB-EC"/>
</dbReference>
<dbReference type="SUPFAM" id="SSF50677">
    <property type="entry name" value="ValRS/IleRS/LeuRS editing domain"/>
    <property type="match status" value="1"/>
</dbReference>
<evidence type="ECO:0000256" key="5">
    <source>
        <dbReference type="ARBA" id="ARBA00022840"/>
    </source>
</evidence>
<dbReference type="Proteomes" id="UP001454489">
    <property type="component" value="Unassembled WGS sequence"/>
</dbReference>
<comment type="similarity">
    <text evidence="1 9 10">Belongs to the class-I aminoacyl-tRNA synthetase family.</text>
</comment>
<dbReference type="NCBIfam" id="TIGR00396">
    <property type="entry name" value="leuS_bact"/>
    <property type="match status" value="1"/>
</dbReference>
<comment type="catalytic activity">
    <reaction evidence="8 9">
        <text>tRNA(Leu) + L-leucine + ATP = L-leucyl-tRNA(Leu) + AMP + diphosphate</text>
        <dbReference type="Rhea" id="RHEA:11688"/>
        <dbReference type="Rhea" id="RHEA-COMP:9613"/>
        <dbReference type="Rhea" id="RHEA-COMP:9622"/>
        <dbReference type="ChEBI" id="CHEBI:30616"/>
        <dbReference type="ChEBI" id="CHEBI:33019"/>
        <dbReference type="ChEBI" id="CHEBI:57427"/>
        <dbReference type="ChEBI" id="CHEBI:78442"/>
        <dbReference type="ChEBI" id="CHEBI:78494"/>
        <dbReference type="ChEBI" id="CHEBI:456215"/>
        <dbReference type="EC" id="6.1.1.4"/>
    </reaction>
</comment>
<evidence type="ECO:0000313" key="15">
    <source>
        <dbReference type="EMBL" id="MEQ2557573.1"/>
    </source>
</evidence>
<feature type="short sequence motif" description="'KMSKS' region" evidence="9">
    <location>
        <begin position="586"/>
        <end position="590"/>
    </location>
</feature>
<feature type="domain" description="Aminoacyl-tRNA synthetase class Ia" evidence="11">
    <location>
        <begin position="422"/>
        <end position="612"/>
    </location>
</feature>
<evidence type="ECO:0000259" key="11">
    <source>
        <dbReference type="Pfam" id="PF00133"/>
    </source>
</evidence>
<dbReference type="EMBL" id="JBBMEX010000006">
    <property type="protein sequence ID" value="MEQ2557573.1"/>
    <property type="molecule type" value="Genomic_DNA"/>
</dbReference>
<gene>
    <name evidence="9 15" type="primary">leuS</name>
    <name evidence="15" type="ORF">WMO43_06800</name>
</gene>
<dbReference type="InterPro" id="IPR014729">
    <property type="entry name" value="Rossmann-like_a/b/a_fold"/>
</dbReference>
<keyword evidence="2 9" id="KW-0963">Cytoplasm</keyword>
<keyword evidence="7 9" id="KW-0030">Aminoacyl-tRNA synthetase</keyword>
<evidence type="ECO:0000256" key="10">
    <source>
        <dbReference type="RuleBase" id="RU363035"/>
    </source>
</evidence>
<dbReference type="InterPro" id="IPR009080">
    <property type="entry name" value="tRNAsynth_Ia_anticodon-bd"/>
</dbReference>
<evidence type="ECO:0000256" key="2">
    <source>
        <dbReference type="ARBA" id="ARBA00022490"/>
    </source>
</evidence>
<evidence type="ECO:0000256" key="7">
    <source>
        <dbReference type="ARBA" id="ARBA00023146"/>
    </source>
</evidence>
<dbReference type="EC" id="6.1.1.4" evidence="9"/>
<dbReference type="Gene3D" id="3.10.20.590">
    <property type="match status" value="1"/>
</dbReference>
<evidence type="ECO:0000256" key="9">
    <source>
        <dbReference type="HAMAP-Rule" id="MF_00049"/>
    </source>
</evidence>
<dbReference type="SUPFAM" id="SSF52374">
    <property type="entry name" value="Nucleotidylyl transferase"/>
    <property type="match status" value="1"/>
</dbReference>
<dbReference type="SUPFAM" id="SSF47323">
    <property type="entry name" value="Anticodon-binding domain of a subclass of class I aminoacyl-tRNA synthetases"/>
    <property type="match status" value="1"/>
</dbReference>
<keyword evidence="3 9" id="KW-0436">Ligase</keyword>
<dbReference type="PRINTS" id="PR00985">
    <property type="entry name" value="TRNASYNTHLEU"/>
</dbReference>
<evidence type="ECO:0000313" key="16">
    <source>
        <dbReference type="Proteomes" id="UP001454489"/>
    </source>
</evidence>
<dbReference type="InterPro" id="IPR025709">
    <property type="entry name" value="Leu_tRNA-synth_edit"/>
</dbReference>
<evidence type="ECO:0000256" key="8">
    <source>
        <dbReference type="ARBA" id="ARBA00047469"/>
    </source>
</evidence>
<feature type="binding site" evidence="9">
    <location>
        <position position="589"/>
    </location>
    <ligand>
        <name>ATP</name>
        <dbReference type="ChEBI" id="CHEBI:30616"/>
    </ligand>
</feature>
<dbReference type="HAMAP" id="MF_00049_B">
    <property type="entry name" value="Leu_tRNA_synth_B"/>
    <property type="match status" value="1"/>
</dbReference>
<name>A0ABV1HDI9_9FIRM</name>
<dbReference type="Pfam" id="PF00133">
    <property type="entry name" value="tRNA-synt_1"/>
    <property type="match status" value="1"/>
</dbReference>
<evidence type="ECO:0000256" key="4">
    <source>
        <dbReference type="ARBA" id="ARBA00022741"/>
    </source>
</evidence>
<reference evidence="15 16" key="1">
    <citation type="submission" date="2024-03" db="EMBL/GenBank/DDBJ databases">
        <title>Human intestinal bacterial collection.</title>
        <authorList>
            <person name="Pauvert C."/>
            <person name="Hitch T.C.A."/>
            <person name="Clavel T."/>
        </authorList>
    </citation>
    <scope>NUCLEOTIDE SEQUENCE [LARGE SCALE GENOMIC DNA]</scope>
    <source>
        <strain evidence="15 16">CLA-AA-H185</strain>
    </source>
</reference>
<keyword evidence="6 9" id="KW-0648">Protein biosynthesis</keyword>
<evidence type="ECO:0000259" key="14">
    <source>
        <dbReference type="Pfam" id="PF13603"/>
    </source>
</evidence>
<evidence type="ECO:0000256" key="1">
    <source>
        <dbReference type="ARBA" id="ARBA00005594"/>
    </source>
</evidence>
<dbReference type="Pfam" id="PF13603">
    <property type="entry name" value="tRNA-synt_1_2"/>
    <property type="match status" value="1"/>
</dbReference>
<dbReference type="PROSITE" id="PS00178">
    <property type="entry name" value="AA_TRNA_LIGASE_I"/>
    <property type="match status" value="1"/>
</dbReference>
<accession>A0ABV1HDI9</accession>
<proteinExistence type="inferred from homology"/>
<evidence type="ECO:0000259" key="12">
    <source>
        <dbReference type="Pfam" id="PF08264"/>
    </source>
</evidence>
<dbReference type="InterPro" id="IPR002302">
    <property type="entry name" value="Leu-tRNA-ligase"/>
</dbReference>
<dbReference type="CDD" id="cd07958">
    <property type="entry name" value="Anticodon_Ia_Leu_BEm"/>
    <property type="match status" value="1"/>
</dbReference>
<organism evidence="15 16">
    <name type="scientific">Maccoyibacter intestinihominis</name>
    <dbReference type="NCBI Taxonomy" id="3133499"/>
    <lineage>
        <taxon>Bacteria</taxon>
        <taxon>Bacillati</taxon>
        <taxon>Bacillota</taxon>
        <taxon>Clostridia</taxon>
        <taxon>Lachnospirales</taxon>
        <taxon>Lachnospiraceae</taxon>
        <taxon>Maccoyibacter</taxon>
    </lineage>
</organism>
<dbReference type="Pfam" id="PF08264">
    <property type="entry name" value="Anticodon_1"/>
    <property type="match status" value="1"/>
</dbReference>
<evidence type="ECO:0000256" key="6">
    <source>
        <dbReference type="ARBA" id="ARBA00022917"/>
    </source>
</evidence>
<comment type="caution">
    <text evidence="15">The sequence shown here is derived from an EMBL/GenBank/DDBJ whole genome shotgun (WGS) entry which is preliminary data.</text>
</comment>